<feature type="repeat" description="ANK" evidence="3">
    <location>
        <begin position="56"/>
        <end position="90"/>
    </location>
</feature>
<protein>
    <submittedName>
        <fullName evidence="4">Uncharacterized protein</fullName>
    </submittedName>
</protein>
<keyword evidence="2 3" id="KW-0040">ANK repeat</keyword>
<dbReference type="SUPFAM" id="SSF48403">
    <property type="entry name" value="Ankyrin repeat"/>
    <property type="match status" value="1"/>
</dbReference>
<proteinExistence type="predicted"/>
<dbReference type="AlphaFoldDB" id="A0AAD2G6T0"/>
<dbReference type="Gene3D" id="1.25.40.20">
    <property type="entry name" value="Ankyrin repeat-containing domain"/>
    <property type="match status" value="2"/>
</dbReference>
<dbReference type="InterPro" id="IPR036770">
    <property type="entry name" value="Ankyrin_rpt-contain_sf"/>
</dbReference>
<dbReference type="Proteomes" id="UP001295423">
    <property type="component" value="Unassembled WGS sequence"/>
</dbReference>
<dbReference type="Pfam" id="PF00023">
    <property type="entry name" value="Ank"/>
    <property type="match status" value="2"/>
</dbReference>
<gene>
    <name evidence="4" type="ORF">CYCCA115_LOCUS20863</name>
</gene>
<keyword evidence="5" id="KW-1185">Reference proteome</keyword>
<dbReference type="EMBL" id="CAKOGP040002202">
    <property type="protein sequence ID" value="CAJ1964927.1"/>
    <property type="molecule type" value="Genomic_DNA"/>
</dbReference>
<dbReference type="PANTHER" id="PTHR24180:SF45">
    <property type="entry name" value="POLY [ADP-RIBOSE] POLYMERASE TANKYRASE"/>
    <property type="match status" value="1"/>
</dbReference>
<evidence type="ECO:0000256" key="2">
    <source>
        <dbReference type="ARBA" id="ARBA00023043"/>
    </source>
</evidence>
<name>A0AAD2G6T0_9STRA</name>
<dbReference type="PANTHER" id="PTHR24180">
    <property type="entry name" value="CYCLIN-DEPENDENT KINASE INHIBITOR 2C-RELATED"/>
    <property type="match status" value="1"/>
</dbReference>
<comment type="caution">
    <text evidence="4">The sequence shown here is derived from an EMBL/GenBank/DDBJ whole genome shotgun (WGS) entry which is preliminary data.</text>
</comment>
<sequence length="177" mass="19512">MLYRGADRRSKGHCWKIAVACCNVFATGDERRSMWLECFLQLGMSQGADVEARDEKGNTPLHLVCNSFIYFDENARLLLDGGAIVEARNNDGRTPSLYLADRGGAILEAKDSGDNKPLHIVCSRDNVDVVSLLLGEEGADLEAKETNWGCRPLHLAALKSFITPIMLPVYSWTGVPQ</sequence>
<evidence type="ECO:0000256" key="3">
    <source>
        <dbReference type="PROSITE-ProRule" id="PRU00023"/>
    </source>
</evidence>
<evidence type="ECO:0000313" key="5">
    <source>
        <dbReference type="Proteomes" id="UP001295423"/>
    </source>
</evidence>
<feature type="repeat" description="ANK" evidence="3">
    <location>
        <begin position="113"/>
        <end position="146"/>
    </location>
</feature>
<dbReference type="SMART" id="SM00248">
    <property type="entry name" value="ANK"/>
    <property type="match status" value="2"/>
</dbReference>
<reference evidence="4" key="1">
    <citation type="submission" date="2023-08" db="EMBL/GenBank/DDBJ databases">
        <authorList>
            <person name="Audoor S."/>
            <person name="Bilcke G."/>
        </authorList>
    </citation>
    <scope>NUCLEOTIDE SEQUENCE</scope>
</reference>
<organism evidence="4 5">
    <name type="scientific">Cylindrotheca closterium</name>
    <dbReference type="NCBI Taxonomy" id="2856"/>
    <lineage>
        <taxon>Eukaryota</taxon>
        <taxon>Sar</taxon>
        <taxon>Stramenopiles</taxon>
        <taxon>Ochrophyta</taxon>
        <taxon>Bacillariophyta</taxon>
        <taxon>Bacillariophyceae</taxon>
        <taxon>Bacillariophycidae</taxon>
        <taxon>Bacillariales</taxon>
        <taxon>Bacillariaceae</taxon>
        <taxon>Cylindrotheca</taxon>
    </lineage>
</organism>
<dbReference type="InterPro" id="IPR051637">
    <property type="entry name" value="Ank_repeat_dom-contain_49"/>
</dbReference>
<evidence type="ECO:0000256" key="1">
    <source>
        <dbReference type="ARBA" id="ARBA00022737"/>
    </source>
</evidence>
<dbReference type="InterPro" id="IPR002110">
    <property type="entry name" value="Ankyrin_rpt"/>
</dbReference>
<dbReference type="PROSITE" id="PS50088">
    <property type="entry name" value="ANK_REPEAT"/>
    <property type="match status" value="2"/>
</dbReference>
<evidence type="ECO:0000313" key="4">
    <source>
        <dbReference type="EMBL" id="CAJ1964927.1"/>
    </source>
</evidence>
<keyword evidence="1" id="KW-0677">Repeat</keyword>
<accession>A0AAD2G6T0</accession>